<proteinExistence type="predicted"/>
<dbReference type="PANTHER" id="PTHR37290">
    <property type="entry name" value="INNER MEMBRANE PROTEIN YIAA-RELATED"/>
    <property type="match status" value="1"/>
</dbReference>
<evidence type="ECO:0000259" key="2">
    <source>
        <dbReference type="Pfam" id="PF05360"/>
    </source>
</evidence>
<feature type="transmembrane region" description="Helical" evidence="1">
    <location>
        <begin position="105"/>
        <end position="123"/>
    </location>
</feature>
<dbReference type="GO" id="GO:0005886">
    <property type="term" value="C:plasma membrane"/>
    <property type="evidence" value="ECO:0007669"/>
    <property type="project" value="TreeGrafter"/>
</dbReference>
<dbReference type="STRING" id="1116391.PM3016_3218"/>
<evidence type="ECO:0000313" key="3">
    <source>
        <dbReference type="EMBL" id="AFC30073.1"/>
    </source>
</evidence>
<keyword evidence="1" id="KW-0472">Membrane</keyword>
<organism evidence="3 4">
    <name type="scientific">Paenibacillus mucilaginosus 3016</name>
    <dbReference type="NCBI Taxonomy" id="1116391"/>
    <lineage>
        <taxon>Bacteria</taxon>
        <taxon>Bacillati</taxon>
        <taxon>Bacillota</taxon>
        <taxon>Bacilli</taxon>
        <taxon>Bacillales</taxon>
        <taxon>Paenibacillaceae</taxon>
        <taxon>Paenibacillus</taxon>
    </lineage>
</organism>
<feature type="transmembrane region" description="Helical" evidence="1">
    <location>
        <begin position="76"/>
        <end position="99"/>
    </location>
</feature>
<dbReference type="KEGG" id="pmq:PM3016_3218"/>
<keyword evidence="1" id="KW-0812">Transmembrane</keyword>
<sequence length="144" mass="16188">MRKRNTSAFTFLAWTSFASALLAMFIGITTLEETLSVKGYYAVSALYLTMASFVLQKTVRDNQEDGTQARRRNTGAFTFLSWTAFSTALLAMFIGIVNLEQPLSVQGYYAVTALFLTMSSFVLQKTVRDNKEDSEMYAEPDTHE</sequence>
<evidence type="ECO:0000256" key="1">
    <source>
        <dbReference type="SAM" id="Phobius"/>
    </source>
</evidence>
<dbReference type="Pfam" id="PF05360">
    <property type="entry name" value="YiaAB"/>
    <property type="match status" value="2"/>
</dbReference>
<feature type="domain" description="YiaAB two helix" evidence="2">
    <location>
        <begin position="9"/>
        <end position="61"/>
    </location>
</feature>
<evidence type="ECO:0000313" key="4">
    <source>
        <dbReference type="Proteomes" id="UP000007523"/>
    </source>
</evidence>
<dbReference type="PANTHER" id="PTHR37290:SF1">
    <property type="entry name" value="INNER MEMBRANE PROTEIN YIAA"/>
    <property type="match status" value="1"/>
</dbReference>
<dbReference type="AlphaFoldDB" id="H6NFI7"/>
<dbReference type="EMBL" id="CP003235">
    <property type="protein sequence ID" value="AFC30073.1"/>
    <property type="molecule type" value="Genomic_DNA"/>
</dbReference>
<feature type="transmembrane region" description="Helical" evidence="1">
    <location>
        <begin position="39"/>
        <end position="55"/>
    </location>
</feature>
<dbReference type="InterPro" id="IPR008024">
    <property type="entry name" value="YiaAB"/>
</dbReference>
<protein>
    <submittedName>
        <fullName evidence="3">YiaAB two helix domain-containing protein</fullName>
    </submittedName>
</protein>
<reference evidence="3 4" key="1">
    <citation type="journal article" date="2012" name="J. Bacteriol.">
        <title>Complete Genome Sequence of Paenibacillus mucilaginosus 3016, a Bacterium Functional as Microbial Fertilizer.</title>
        <authorList>
            <person name="Ma M."/>
            <person name="Wang Z."/>
            <person name="Li L."/>
            <person name="Jiang X."/>
            <person name="Guan D."/>
            <person name="Cao F."/>
            <person name="Chen H."/>
            <person name="Wang X."/>
            <person name="Shen D."/>
            <person name="Du B."/>
            <person name="Li J."/>
        </authorList>
    </citation>
    <scope>NUCLEOTIDE SEQUENCE [LARGE SCALE GENOMIC DNA]</scope>
    <source>
        <strain evidence="3 4">3016</strain>
    </source>
</reference>
<gene>
    <name evidence="3" type="ORF">PM3016_3218</name>
</gene>
<dbReference type="InterPro" id="IPR038972">
    <property type="entry name" value="YiaA-like"/>
</dbReference>
<dbReference type="GO" id="GO:0006974">
    <property type="term" value="P:DNA damage response"/>
    <property type="evidence" value="ECO:0007669"/>
    <property type="project" value="TreeGrafter"/>
</dbReference>
<accession>H6NFI7</accession>
<dbReference type="Proteomes" id="UP000007523">
    <property type="component" value="Chromosome"/>
</dbReference>
<name>H6NFI7_9BACL</name>
<keyword evidence="4" id="KW-1185">Reference proteome</keyword>
<keyword evidence="1" id="KW-1133">Transmembrane helix</keyword>
<dbReference type="HOGENOM" id="CLU_123353_0_0_9"/>
<feature type="domain" description="YiaAB two helix" evidence="2">
    <location>
        <begin position="77"/>
        <end position="129"/>
    </location>
</feature>